<sequence length="181" mass="20190">MGASQSTPSQDEKVFVAETPIQFSQDVVNQLSDQLASPAIPPERQTTLDAHVRARIDAELTRLRAEEEDVRAEIERALEKENLDREREMAGEAAAGDAVEGAGSVRSSAALMGDLEEVRRKVERFHQRQEAQDFAEVRAKGEAVVSCYKSHSKSTLDCWREVGEFKTSVAQLEQQYVNSLR</sequence>
<dbReference type="HOGENOM" id="CLU_093897_1_0_1"/>
<evidence type="ECO:0008006" key="4">
    <source>
        <dbReference type="Google" id="ProtNLM"/>
    </source>
</evidence>
<dbReference type="Proteomes" id="UP000016930">
    <property type="component" value="Unassembled WGS sequence"/>
</dbReference>
<dbReference type="InterPro" id="IPR012471">
    <property type="entry name" value="DUF1690"/>
</dbReference>
<dbReference type="AlphaFoldDB" id="M2QBY4"/>
<accession>M2QBY4</accession>
<dbReference type="Pfam" id="PF07956">
    <property type="entry name" value="DUF1690"/>
    <property type="match status" value="1"/>
</dbReference>
<protein>
    <recommendedName>
        <fullName evidence="4">MICOS complex subunit mic19</fullName>
    </recommendedName>
</protein>
<feature type="region of interest" description="Disordered" evidence="1">
    <location>
        <begin position="83"/>
        <end position="103"/>
    </location>
</feature>
<feature type="compositionally biased region" description="Low complexity" evidence="1">
    <location>
        <begin position="91"/>
        <end position="103"/>
    </location>
</feature>
<dbReference type="EMBL" id="KB445803">
    <property type="protein sequence ID" value="EMD34488.1"/>
    <property type="molecule type" value="Genomic_DNA"/>
</dbReference>
<evidence type="ECO:0000256" key="1">
    <source>
        <dbReference type="SAM" id="MobiDB-lite"/>
    </source>
</evidence>
<gene>
    <name evidence="2" type="ORF">CERSUDRAFT_86580</name>
</gene>
<dbReference type="OrthoDB" id="5544375at2759"/>
<name>M2QBY4_CERS8</name>
<evidence type="ECO:0000313" key="3">
    <source>
        <dbReference type="Proteomes" id="UP000016930"/>
    </source>
</evidence>
<evidence type="ECO:0000313" key="2">
    <source>
        <dbReference type="EMBL" id="EMD34488.1"/>
    </source>
</evidence>
<reference evidence="2 3" key="1">
    <citation type="journal article" date="2012" name="Proc. Natl. Acad. Sci. U.S.A.">
        <title>Comparative genomics of Ceriporiopsis subvermispora and Phanerochaete chrysosporium provide insight into selective ligninolysis.</title>
        <authorList>
            <person name="Fernandez-Fueyo E."/>
            <person name="Ruiz-Duenas F.J."/>
            <person name="Ferreira P."/>
            <person name="Floudas D."/>
            <person name="Hibbett D.S."/>
            <person name="Canessa P."/>
            <person name="Larrondo L.F."/>
            <person name="James T.Y."/>
            <person name="Seelenfreund D."/>
            <person name="Lobos S."/>
            <person name="Polanco R."/>
            <person name="Tello M."/>
            <person name="Honda Y."/>
            <person name="Watanabe T."/>
            <person name="Watanabe T."/>
            <person name="Ryu J.S."/>
            <person name="Kubicek C.P."/>
            <person name="Schmoll M."/>
            <person name="Gaskell J."/>
            <person name="Hammel K.E."/>
            <person name="St John F.J."/>
            <person name="Vanden Wymelenberg A."/>
            <person name="Sabat G."/>
            <person name="Splinter BonDurant S."/>
            <person name="Syed K."/>
            <person name="Yadav J.S."/>
            <person name="Doddapaneni H."/>
            <person name="Subramanian V."/>
            <person name="Lavin J.L."/>
            <person name="Oguiza J.A."/>
            <person name="Perez G."/>
            <person name="Pisabarro A.G."/>
            <person name="Ramirez L."/>
            <person name="Santoyo F."/>
            <person name="Master E."/>
            <person name="Coutinho P.M."/>
            <person name="Henrissat B."/>
            <person name="Lombard V."/>
            <person name="Magnuson J.K."/>
            <person name="Kuees U."/>
            <person name="Hori C."/>
            <person name="Igarashi K."/>
            <person name="Samejima M."/>
            <person name="Held B.W."/>
            <person name="Barry K.W."/>
            <person name="LaButti K.M."/>
            <person name="Lapidus A."/>
            <person name="Lindquist E.A."/>
            <person name="Lucas S.M."/>
            <person name="Riley R."/>
            <person name="Salamov A.A."/>
            <person name="Hoffmeister D."/>
            <person name="Schwenk D."/>
            <person name="Hadar Y."/>
            <person name="Yarden O."/>
            <person name="de Vries R.P."/>
            <person name="Wiebenga A."/>
            <person name="Stenlid J."/>
            <person name="Eastwood D."/>
            <person name="Grigoriev I.V."/>
            <person name="Berka R.M."/>
            <person name="Blanchette R.A."/>
            <person name="Kersten P."/>
            <person name="Martinez A.T."/>
            <person name="Vicuna R."/>
            <person name="Cullen D."/>
        </authorList>
    </citation>
    <scope>NUCLEOTIDE SEQUENCE [LARGE SCALE GENOMIC DNA]</scope>
    <source>
        <strain evidence="2 3">B</strain>
    </source>
</reference>
<keyword evidence="3" id="KW-1185">Reference proteome</keyword>
<organism evidence="2 3">
    <name type="scientific">Ceriporiopsis subvermispora (strain B)</name>
    <name type="common">White-rot fungus</name>
    <name type="synonym">Gelatoporia subvermispora</name>
    <dbReference type="NCBI Taxonomy" id="914234"/>
    <lineage>
        <taxon>Eukaryota</taxon>
        <taxon>Fungi</taxon>
        <taxon>Dikarya</taxon>
        <taxon>Basidiomycota</taxon>
        <taxon>Agaricomycotina</taxon>
        <taxon>Agaricomycetes</taxon>
        <taxon>Polyporales</taxon>
        <taxon>Gelatoporiaceae</taxon>
        <taxon>Gelatoporia</taxon>
    </lineage>
</organism>
<proteinExistence type="predicted"/>